<evidence type="ECO:0000256" key="3">
    <source>
        <dbReference type="ARBA" id="ARBA00022989"/>
    </source>
</evidence>
<dbReference type="Proteomes" id="UP001180020">
    <property type="component" value="Unassembled WGS sequence"/>
</dbReference>
<name>A0AAV9F456_ACOCL</name>
<dbReference type="InterPro" id="IPR056309">
    <property type="entry name" value="CGL160/ATPI_dom"/>
</dbReference>
<organism evidence="7 8">
    <name type="scientific">Acorus calamus</name>
    <name type="common">Sweet flag</name>
    <dbReference type="NCBI Taxonomy" id="4465"/>
    <lineage>
        <taxon>Eukaryota</taxon>
        <taxon>Viridiplantae</taxon>
        <taxon>Streptophyta</taxon>
        <taxon>Embryophyta</taxon>
        <taxon>Tracheophyta</taxon>
        <taxon>Spermatophyta</taxon>
        <taxon>Magnoliopsida</taxon>
        <taxon>Liliopsida</taxon>
        <taxon>Acoraceae</taxon>
        <taxon>Acorus</taxon>
    </lineage>
</organism>
<feature type="transmembrane region" description="Helical" evidence="5">
    <location>
        <begin position="133"/>
        <end position="154"/>
    </location>
</feature>
<dbReference type="EMBL" id="JAUJYO010000004">
    <property type="protein sequence ID" value="KAK1319994.1"/>
    <property type="molecule type" value="Genomic_DNA"/>
</dbReference>
<keyword evidence="2 5" id="KW-0812">Transmembrane</keyword>
<evidence type="ECO:0000256" key="4">
    <source>
        <dbReference type="ARBA" id="ARBA00023136"/>
    </source>
</evidence>
<comment type="caution">
    <text evidence="7">The sequence shown here is derived from an EMBL/GenBank/DDBJ whole genome shotgun (WGS) entry which is preliminary data.</text>
</comment>
<evidence type="ECO:0000313" key="7">
    <source>
        <dbReference type="EMBL" id="KAK1319994.1"/>
    </source>
</evidence>
<feature type="domain" description="CGL160/ATPI" evidence="6">
    <location>
        <begin position="122"/>
        <end position="238"/>
    </location>
</feature>
<dbReference type="AlphaFoldDB" id="A0AAV9F456"/>
<dbReference type="PANTHER" id="PTHR34118:SF1">
    <property type="entry name" value="NF-KAPPA-B INHIBITOR-LIKE PROTEIN"/>
    <property type="match status" value="1"/>
</dbReference>
<reference evidence="7" key="2">
    <citation type="submission" date="2023-06" db="EMBL/GenBank/DDBJ databases">
        <authorList>
            <person name="Ma L."/>
            <person name="Liu K.-W."/>
            <person name="Li Z."/>
            <person name="Hsiao Y.-Y."/>
            <person name="Qi Y."/>
            <person name="Fu T."/>
            <person name="Tang G."/>
            <person name="Zhang D."/>
            <person name="Sun W.-H."/>
            <person name="Liu D.-K."/>
            <person name="Li Y."/>
            <person name="Chen G.-Z."/>
            <person name="Liu X.-D."/>
            <person name="Liao X.-Y."/>
            <person name="Jiang Y.-T."/>
            <person name="Yu X."/>
            <person name="Hao Y."/>
            <person name="Huang J."/>
            <person name="Zhao X.-W."/>
            <person name="Ke S."/>
            <person name="Chen Y.-Y."/>
            <person name="Wu W.-L."/>
            <person name="Hsu J.-L."/>
            <person name="Lin Y.-F."/>
            <person name="Huang M.-D."/>
            <person name="Li C.-Y."/>
            <person name="Huang L."/>
            <person name="Wang Z.-W."/>
            <person name="Zhao X."/>
            <person name="Zhong W.-Y."/>
            <person name="Peng D.-H."/>
            <person name="Ahmad S."/>
            <person name="Lan S."/>
            <person name="Zhang J.-S."/>
            <person name="Tsai W.-C."/>
            <person name="Van De Peer Y."/>
            <person name="Liu Z.-J."/>
        </authorList>
    </citation>
    <scope>NUCLEOTIDE SEQUENCE</scope>
    <source>
        <strain evidence="7">CP</strain>
        <tissue evidence="7">Leaves</tissue>
    </source>
</reference>
<dbReference type="PANTHER" id="PTHR34118">
    <property type="entry name" value="NF-KAPPA-B INHIBITOR-LIKE PROTEIN-RELATED"/>
    <property type="match status" value="1"/>
</dbReference>
<evidence type="ECO:0000313" key="8">
    <source>
        <dbReference type="Proteomes" id="UP001180020"/>
    </source>
</evidence>
<gene>
    <name evidence="7" type="ORF">QJS10_CPB04g00577</name>
</gene>
<protein>
    <recommendedName>
        <fullName evidence="6">CGL160/ATPI domain-containing protein</fullName>
    </recommendedName>
</protein>
<reference evidence="7" key="1">
    <citation type="journal article" date="2023" name="Nat. Commun.">
        <title>Diploid and tetraploid genomes of Acorus and the evolution of monocots.</title>
        <authorList>
            <person name="Ma L."/>
            <person name="Liu K.W."/>
            <person name="Li Z."/>
            <person name="Hsiao Y.Y."/>
            <person name="Qi Y."/>
            <person name="Fu T."/>
            <person name="Tang G.D."/>
            <person name="Zhang D."/>
            <person name="Sun W.H."/>
            <person name="Liu D.K."/>
            <person name="Li Y."/>
            <person name="Chen G.Z."/>
            <person name="Liu X.D."/>
            <person name="Liao X.Y."/>
            <person name="Jiang Y.T."/>
            <person name="Yu X."/>
            <person name="Hao Y."/>
            <person name="Huang J."/>
            <person name="Zhao X.W."/>
            <person name="Ke S."/>
            <person name="Chen Y.Y."/>
            <person name="Wu W.L."/>
            <person name="Hsu J.L."/>
            <person name="Lin Y.F."/>
            <person name="Huang M.D."/>
            <person name="Li C.Y."/>
            <person name="Huang L."/>
            <person name="Wang Z.W."/>
            <person name="Zhao X."/>
            <person name="Zhong W.Y."/>
            <person name="Peng D.H."/>
            <person name="Ahmad S."/>
            <person name="Lan S."/>
            <person name="Zhang J.S."/>
            <person name="Tsai W.C."/>
            <person name="Van de Peer Y."/>
            <person name="Liu Z.J."/>
        </authorList>
    </citation>
    <scope>NUCLEOTIDE SEQUENCE</scope>
    <source>
        <strain evidence="7">CP</strain>
    </source>
</reference>
<dbReference type="Pfam" id="PF24763">
    <property type="entry name" value="CGL160_C"/>
    <property type="match status" value="1"/>
</dbReference>
<sequence>MKNLSNHLYISITTTLTCLIRSISPYISGGGGRPPVPAGGTELIDDEDALRMFLKERRSNGDFVSKVTDALWRRDGLDFIEEADIAVESIENLEEEEDDDGFLKLTKNREWVLGENTIAPFNRKLAAKLKKELLLLTIGVGAACTVYCLVTLSVEAAVSYSAGVLFRIGIRSEDLQNSFERTLKGSAIALSSPRLVIPATIYGFWAISHNLFHDTFDFQLVPAMLGLFAYKAAALVQVYRDNDDLQLIFPDSDEDSIYN</sequence>
<keyword evidence="8" id="KW-1185">Reference proteome</keyword>
<evidence type="ECO:0000259" key="6">
    <source>
        <dbReference type="Pfam" id="PF24763"/>
    </source>
</evidence>
<dbReference type="GO" id="GO:0016020">
    <property type="term" value="C:membrane"/>
    <property type="evidence" value="ECO:0007669"/>
    <property type="project" value="UniProtKB-SubCell"/>
</dbReference>
<evidence type="ECO:0000256" key="5">
    <source>
        <dbReference type="SAM" id="Phobius"/>
    </source>
</evidence>
<keyword evidence="3 5" id="KW-1133">Transmembrane helix</keyword>
<proteinExistence type="predicted"/>
<comment type="subcellular location">
    <subcellularLocation>
        <location evidence="1">Membrane</location>
        <topology evidence="1">Multi-pass membrane protein</topology>
    </subcellularLocation>
</comment>
<accession>A0AAV9F456</accession>
<evidence type="ECO:0000256" key="2">
    <source>
        <dbReference type="ARBA" id="ARBA00022692"/>
    </source>
</evidence>
<evidence type="ECO:0000256" key="1">
    <source>
        <dbReference type="ARBA" id="ARBA00004141"/>
    </source>
</evidence>
<keyword evidence="4 5" id="KW-0472">Membrane</keyword>